<protein>
    <recommendedName>
        <fullName evidence="4">Two-component signal transduction system YycFG, regulatory protein YycI</fullName>
    </recommendedName>
</protein>
<evidence type="ECO:0000313" key="3">
    <source>
        <dbReference type="Proteomes" id="UP001597452"/>
    </source>
</evidence>
<keyword evidence="1" id="KW-0812">Transmembrane</keyword>
<gene>
    <name evidence="2" type="ORF">ACFSW4_03715</name>
</gene>
<evidence type="ECO:0000256" key="1">
    <source>
        <dbReference type="SAM" id="Phobius"/>
    </source>
</evidence>
<keyword evidence="1" id="KW-0472">Membrane</keyword>
<feature type="transmembrane region" description="Helical" evidence="1">
    <location>
        <begin position="7"/>
        <end position="26"/>
    </location>
</feature>
<dbReference type="Proteomes" id="UP001597452">
    <property type="component" value="Unassembled WGS sequence"/>
</dbReference>
<proteinExistence type="predicted"/>
<name>A0ABW5Q816_9BACI</name>
<sequence length="283" mass="32853">MNRHQKITYSVLGLIILLNIFFFIRLELKLSESHNQIEQNVINSIRSVDSSVSSINHEIHNMKENSEWITDTQYDVNLEKSNASLVAVNINWSFKEIENKAKISVVYRERDKNWQKVTAEKSEGNNFVASIKAQPFKEYEYQILSEGDVNRTSNIQPLPPDLHTPAHLEIRDRHQGDNFTILGFDHIDERDLPFFKIKKITAIYQYVDGKKESKEITKGDLPSVIENQEHQTVNDPNLYYVVVEPADQVLSVDLKVEYANGYAHEGTVYPETIDFYQSIYKEK</sequence>
<dbReference type="RefSeq" id="WP_054751982.1">
    <property type="nucleotide sequence ID" value="NZ_JBHUMZ010000011.1"/>
</dbReference>
<comment type="caution">
    <text evidence="2">The sequence shown here is derived from an EMBL/GenBank/DDBJ whole genome shotgun (WGS) entry which is preliminary data.</text>
</comment>
<evidence type="ECO:0008006" key="4">
    <source>
        <dbReference type="Google" id="ProtNLM"/>
    </source>
</evidence>
<accession>A0ABW5Q816</accession>
<keyword evidence="3" id="KW-1185">Reference proteome</keyword>
<organism evidence="2 3">
    <name type="scientific">Piscibacillus salipiscarius</name>
    <dbReference type="NCBI Taxonomy" id="299480"/>
    <lineage>
        <taxon>Bacteria</taxon>
        <taxon>Bacillati</taxon>
        <taxon>Bacillota</taxon>
        <taxon>Bacilli</taxon>
        <taxon>Bacillales</taxon>
        <taxon>Bacillaceae</taxon>
        <taxon>Piscibacillus</taxon>
    </lineage>
</organism>
<reference evidence="3" key="1">
    <citation type="journal article" date="2019" name="Int. J. Syst. Evol. Microbiol.">
        <title>The Global Catalogue of Microorganisms (GCM) 10K type strain sequencing project: providing services to taxonomists for standard genome sequencing and annotation.</title>
        <authorList>
            <consortium name="The Broad Institute Genomics Platform"/>
            <consortium name="The Broad Institute Genome Sequencing Center for Infectious Disease"/>
            <person name="Wu L."/>
            <person name="Ma J."/>
        </authorList>
    </citation>
    <scope>NUCLEOTIDE SEQUENCE [LARGE SCALE GENOMIC DNA]</scope>
    <source>
        <strain evidence="3">TISTR 1571</strain>
    </source>
</reference>
<keyword evidence="1" id="KW-1133">Transmembrane helix</keyword>
<evidence type="ECO:0000313" key="2">
    <source>
        <dbReference type="EMBL" id="MFD2637986.1"/>
    </source>
</evidence>
<dbReference type="EMBL" id="JBHUMZ010000011">
    <property type="protein sequence ID" value="MFD2637986.1"/>
    <property type="molecule type" value="Genomic_DNA"/>
</dbReference>